<comment type="caution">
    <text evidence="2">The sequence shown here is derived from an EMBL/GenBank/DDBJ whole genome shotgun (WGS) entry which is preliminary data.</text>
</comment>
<dbReference type="Proteomes" id="UP000006271">
    <property type="component" value="Unassembled WGS sequence"/>
</dbReference>
<proteinExistence type="predicted"/>
<sequence length="118" mass="14166">MAAKHIVLTEKNGGMKDLMEKYYNMIYYCAYKILFYFLYRLINPFYWIRLKRWNNNYINRVISISKKIEADATYKGIILWIADFATVSVCHISLWIIAVICLIWNSVFKNKKLIDNCF</sequence>
<evidence type="ECO:0000256" key="1">
    <source>
        <dbReference type="SAM" id="Phobius"/>
    </source>
</evidence>
<accession>K5ZNR9</accession>
<keyword evidence="1" id="KW-0472">Membrane</keyword>
<reference evidence="2 3" key="1">
    <citation type="submission" date="2012-02" db="EMBL/GenBank/DDBJ databases">
        <title>The Genome Sequence of Parabacteroides merdae CL03T12C32.</title>
        <authorList>
            <consortium name="The Broad Institute Genome Sequencing Platform"/>
            <person name="Earl A."/>
            <person name="Ward D."/>
            <person name="Feldgarden M."/>
            <person name="Gevers D."/>
            <person name="Zitomersky N.L."/>
            <person name="Coyne M.J."/>
            <person name="Comstock L.E."/>
            <person name="Young S.K."/>
            <person name="Zeng Q."/>
            <person name="Gargeya S."/>
            <person name="Fitzgerald M."/>
            <person name="Haas B."/>
            <person name="Abouelleil A."/>
            <person name="Alvarado L."/>
            <person name="Arachchi H.M."/>
            <person name="Berlin A."/>
            <person name="Chapman S.B."/>
            <person name="Gearin G."/>
            <person name="Goldberg J."/>
            <person name="Griggs A."/>
            <person name="Gujja S."/>
            <person name="Hansen M."/>
            <person name="Heiman D."/>
            <person name="Howarth C."/>
            <person name="Larimer J."/>
            <person name="Lui A."/>
            <person name="MacDonald P.J.P."/>
            <person name="McCowen C."/>
            <person name="Montmayeur A."/>
            <person name="Murphy C."/>
            <person name="Neiman D."/>
            <person name="Pearson M."/>
            <person name="Priest M."/>
            <person name="Roberts A."/>
            <person name="Saif S."/>
            <person name="Shea T."/>
            <person name="Sisk P."/>
            <person name="Stolte C."/>
            <person name="Sykes S."/>
            <person name="Wortman J."/>
            <person name="Nusbaum C."/>
            <person name="Birren B."/>
        </authorList>
    </citation>
    <scope>NUCLEOTIDE SEQUENCE [LARGE SCALE GENOMIC DNA]</scope>
    <source>
        <strain evidence="2 3">CL03T12C32</strain>
    </source>
</reference>
<dbReference type="RefSeq" id="WP_005642407.1">
    <property type="nucleotide sequence ID" value="NZ_JH976452.1"/>
</dbReference>
<feature type="transmembrane region" description="Helical" evidence="1">
    <location>
        <begin position="77"/>
        <end position="104"/>
    </location>
</feature>
<dbReference type="AlphaFoldDB" id="K5ZNR9"/>
<evidence type="ECO:0000313" key="2">
    <source>
        <dbReference type="EMBL" id="EKN17389.1"/>
    </source>
</evidence>
<keyword evidence="1" id="KW-1133">Transmembrane helix</keyword>
<keyword evidence="1" id="KW-0812">Transmembrane</keyword>
<feature type="transmembrane region" description="Helical" evidence="1">
    <location>
        <begin position="25"/>
        <end position="42"/>
    </location>
</feature>
<name>K5ZNR9_9BACT</name>
<dbReference type="HOGENOM" id="CLU_2070829_0_0_10"/>
<gene>
    <name evidence="2" type="ORF">HMPREF1060_00226</name>
</gene>
<organism evidence="2 3">
    <name type="scientific">Parabacteroides merdae CL03T12C32</name>
    <dbReference type="NCBI Taxonomy" id="999420"/>
    <lineage>
        <taxon>Bacteria</taxon>
        <taxon>Pseudomonadati</taxon>
        <taxon>Bacteroidota</taxon>
        <taxon>Bacteroidia</taxon>
        <taxon>Bacteroidales</taxon>
        <taxon>Tannerellaceae</taxon>
        <taxon>Parabacteroides</taxon>
    </lineage>
</organism>
<protein>
    <submittedName>
        <fullName evidence="2">Uncharacterized protein</fullName>
    </submittedName>
</protein>
<dbReference type="EMBL" id="AGZQ01000001">
    <property type="protein sequence ID" value="EKN17389.1"/>
    <property type="molecule type" value="Genomic_DNA"/>
</dbReference>
<evidence type="ECO:0000313" key="3">
    <source>
        <dbReference type="Proteomes" id="UP000006271"/>
    </source>
</evidence>